<reference evidence="1 2" key="1">
    <citation type="submission" date="2019-11" db="EMBL/GenBank/DDBJ databases">
        <authorList>
            <person name="Dong K."/>
        </authorList>
    </citation>
    <scope>NUCLEOTIDE SEQUENCE [LARGE SCALE GENOMIC DNA]</scope>
    <source>
        <strain evidence="1 2">NBRC 111993</strain>
    </source>
</reference>
<evidence type="ECO:0008006" key="3">
    <source>
        <dbReference type="Google" id="ProtNLM"/>
    </source>
</evidence>
<accession>A0A6L6JAI1</accession>
<proteinExistence type="predicted"/>
<comment type="caution">
    <text evidence="1">The sequence shown here is derived from an EMBL/GenBank/DDBJ whole genome shotgun (WGS) entry which is preliminary data.</text>
</comment>
<evidence type="ECO:0000313" key="1">
    <source>
        <dbReference type="EMBL" id="MTH77729.1"/>
    </source>
</evidence>
<dbReference type="InterPro" id="IPR027417">
    <property type="entry name" value="P-loop_NTPase"/>
</dbReference>
<gene>
    <name evidence="1" type="ORF">GL286_08330</name>
</gene>
<dbReference type="AlphaFoldDB" id="A0A6L6JAI1"/>
<dbReference type="Proteomes" id="UP000478183">
    <property type="component" value="Unassembled WGS sequence"/>
</dbReference>
<dbReference type="EMBL" id="WMIE01000003">
    <property type="protein sequence ID" value="MTH77729.1"/>
    <property type="molecule type" value="Genomic_DNA"/>
</dbReference>
<dbReference type="Gene3D" id="3.40.50.300">
    <property type="entry name" value="P-loop containing nucleotide triphosphate hydrolases"/>
    <property type="match status" value="1"/>
</dbReference>
<protein>
    <recommendedName>
        <fullName evidence="3">Sulfotransferase domain-containing protein</fullName>
    </recommendedName>
</protein>
<sequence length="311" mass="34962">MARIWLHIGMMKTGTSALQEWFAVNEKSLLQQGLLYIRVKPNLPACGPLVNALANGGPDAAAMVSAISERINESPADDVLISAEAFSLHSPKLAIRLVKALPEHDLRILVWLRRQDRYAEAVYKQMIKWNGQGVELGKALRSYSRHMDYNRLLDSWQRSFPKARLLPRIYEELDADTVPDSIASILSAMERPELVPVESAGHRRNVTPCADLISHYNSIPSSQSRALRRANRQLMNELGAAASGRGDLLSPQQARDIRDRYAESNRLVRDRWFPERENLFGDKAEGANATGSFDSLLDRFNELFAKEGGKR</sequence>
<evidence type="ECO:0000313" key="2">
    <source>
        <dbReference type="Proteomes" id="UP000478183"/>
    </source>
</evidence>
<dbReference type="OrthoDB" id="7540582at2"/>
<keyword evidence="2" id="KW-1185">Reference proteome</keyword>
<organism evidence="1 2">
    <name type="scientific">Paracoccus aestuariivivens</name>
    <dbReference type="NCBI Taxonomy" id="1820333"/>
    <lineage>
        <taxon>Bacteria</taxon>
        <taxon>Pseudomonadati</taxon>
        <taxon>Pseudomonadota</taxon>
        <taxon>Alphaproteobacteria</taxon>
        <taxon>Rhodobacterales</taxon>
        <taxon>Paracoccaceae</taxon>
        <taxon>Paracoccus</taxon>
    </lineage>
</organism>
<dbReference type="RefSeq" id="WP_155095102.1">
    <property type="nucleotide sequence ID" value="NZ_WMIE01000003.1"/>
</dbReference>
<dbReference type="SUPFAM" id="SSF52540">
    <property type="entry name" value="P-loop containing nucleoside triphosphate hydrolases"/>
    <property type="match status" value="1"/>
</dbReference>
<name>A0A6L6JAI1_9RHOB</name>